<protein>
    <submittedName>
        <fullName evidence="1">Uncharacterized protein</fullName>
    </submittedName>
</protein>
<dbReference type="AlphaFoldDB" id="F3QYH2"/>
<sequence>MAITIYSAMSFNFASIVYRFYKNTDYSVERQCFYSFFVRKDKTCEM</sequence>
<proteinExistence type="predicted"/>
<comment type="caution">
    <text evidence="1">The sequence shown here is derived from an EMBL/GenBank/DDBJ whole genome shotgun (WGS) entry which is preliminary data.</text>
</comment>
<organism evidence="1 2">
    <name type="scientific">Paraprevotella xylaniphila YIT 11841</name>
    <dbReference type="NCBI Taxonomy" id="762982"/>
    <lineage>
        <taxon>Bacteria</taxon>
        <taxon>Pseudomonadati</taxon>
        <taxon>Bacteroidota</taxon>
        <taxon>Bacteroidia</taxon>
        <taxon>Bacteroidales</taxon>
        <taxon>Prevotellaceae</taxon>
        <taxon>Paraprevotella</taxon>
    </lineage>
</organism>
<dbReference type="Proteomes" id="UP000005546">
    <property type="component" value="Unassembled WGS sequence"/>
</dbReference>
<evidence type="ECO:0000313" key="1">
    <source>
        <dbReference type="EMBL" id="EGG50241.1"/>
    </source>
</evidence>
<dbReference type="EMBL" id="AFBR01000094">
    <property type="protein sequence ID" value="EGG50241.1"/>
    <property type="molecule type" value="Genomic_DNA"/>
</dbReference>
<reference evidence="1 2" key="1">
    <citation type="submission" date="2011-02" db="EMBL/GenBank/DDBJ databases">
        <authorList>
            <person name="Weinstock G."/>
            <person name="Sodergren E."/>
            <person name="Clifton S."/>
            <person name="Fulton L."/>
            <person name="Fulton B."/>
            <person name="Courtney L."/>
            <person name="Fronick C."/>
            <person name="Harrison M."/>
            <person name="Strong C."/>
            <person name="Farmer C."/>
            <person name="Delahaunty K."/>
            <person name="Markovic C."/>
            <person name="Hall O."/>
            <person name="Minx P."/>
            <person name="Tomlinson C."/>
            <person name="Mitreva M."/>
            <person name="Hou S."/>
            <person name="Chen J."/>
            <person name="Wollam A."/>
            <person name="Pepin K.H."/>
            <person name="Johnson M."/>
            <person name="Bhonagiri V."/>
            <person name="Zhang X."/>
            <person name="Suruliraj S."/>
            <person name="Warren W."/>
            <person name="Chinwalla A."/>
            <person name="Mardis E.R."/>
            <person name="Wilson R.K."/>
        </authorList>
    </citation>
    <scope>NUCLEOTIDE SEQUENCE [LARGE SCALE GENOMIC DNA]</scope>
    <source>
        <strain evidence="1 2">YIT 11841</strain>
    </source>
</reference>
<dbReference type="HOGENOM" id="CLU_3186923_0_0_10"/>
<keyword evidence="2" id="KW-1185">Reference proteome</keyword>
<accession>F3QYH2</accession>
<evidence type="ECO:0000313" key="2">
    <source>
        <dbReference type="Proteomes" id="UP000005546"/>
    </source>
</evidence>
<name>F3QYH2_9BACT</name>
<gene>
    <name evidence="1" type="ORF">HMPREF9442_03266</name>
</gene>
<dbReference type="STRING" id="762982.HMPREF9442_03266"/>